<reference evidence="3 4" key="1">
    <citation type="submission" date="2019-04" db="EMBL/GenBank/DDBJ databases">
        <title>High contiguity whole genome sequence and gene annotation resource for two Venturia nashicola isolates.</title>
        <authorList>
            <person name="Prokchorchik M."/>
            <person name="Won K."/>
            <person name="Lee Y."/>
            <person name="Choi E.D."/>
            <person name="Segonzac C."/>
            <person name="Sohn K.H."/>
        </authorList>
    </citation>
    <scope>NUCLEOTIDE SEQUENCE [LARGE SCALE GENOMIC DNA]</scope>
    <source>
        <strain evidence="3 4">PRI2</strain>
    </source>
</reference>
<evidence type="ECO:0000256" key="2">
    <source>
        <dbReference type="SAM" id="SignalP"/>
    </source>
</evidence>
<accession>A0A4Z1PFL7</accession>
<dbReference type="PANTHER" id="PTHR30006:SF2">
    <property type="entry name" value="ABC TRANSPORTER SUBSTRATE-BINDING PROTEIN"/>
    <property type="match status" value="1"/>
</dbReference>
<dbReference type="EMBL" id="SNSC02000011">
    <property type="protein sequence ID" value="TID20258.1"/>
    <property type="molecule type" value="Genomic_DNA"/>
</dbReference>
<dbReference type="Pfam" id="PF13343">
    <property type="entry name" value="SBP_bac_6"/>
    <property type="match status" value="1"/>
</dbReference>
<gene>
    <name evidence="3" type="ORF">E6O75_ATG07718</name>
</gene>
<dbReference type="PANTHER" id="PTHR30006">
    <property type="entry name" value="THIAMINE-BINDING PERIPLASMIC PROTEIN-RELATED"/>
    <property type="match status" value="1"/>
</dbReference>
<dbReference type="STRING" id="86259.A0A4Z1PFL7"/>
<proteinExistence type="predicted"/>
<keyword evidence="4" id="KW-1185">Reference proteome</keyword>
<dbReference type="Gene3D" id="3.40.190.10">
    <property type="entry name" value="Periplasmic binding protein-like II"/>
    <property type="match status" value="2"/>
</dbReference>
<evidence type="ECO:0000313" key="3">
    <source>
        <dbReference type="EMBL" id="TID20258.1"/>
    </source>
</evidence>
<dbReference type="AlphaFoldDB" id="A0A4Z1PFL7"/>
<feature type="chain" id="PRO_5021309773" evidence="2">
    <location>
        <begin position="20"/>
        <end position="371"/>
    </location>
</feature>
<organism evidence="3 4">
    <name type="scientific">Venturia nashicola</name>
    <dbReference type="NCBI Taxonomy" id="86259"/>
    <lineage>
        <taxon>Eukaryota</taxon>
        <taxon>Fungi</taxon>
        <taxon>Dikarya</taxon>
        <taxon>Ascomycota</taxon>
        <taxon>Pezizomycotina</taxon>
        <taxon>Dothideomycetes</taxon>
        <taxon>Pleosporomycetidae</taxon>
        <taxon>Venturiales</taxon>
        <taxon>Venturiaceae</taxon>
        <taxon>Venturia</taxon>
    </lineage>
</organism>
<dbReference type="Proteomes" id="UP000298493">
    <property type="component" value="Unassembled WGS sequence"/>
</dbReference>
<feature type="signal peptide" evidence="2">
    <location>
        <begin position="1"/>
        <end position="19"/>
    </location>
</feature>
<evidence type="ECO:0000256" key="1">
    <source>
        <dbReference type="ARBA" id="ARBA00022729"/>
    </source>
</evidence>
<evidence type="ECO:0000313" key="4">
    <source>
        <dbReference type="Proteomes" id="UP000298493"/>
    </source>
</evidence>
<protein>
    <submittedName>
        <fullName evidence="3">Putative abc-type fe3+ transport periplasmic component protein</fullName>
    </submittedName>
</protein>
<comment type="caution">
    <text evidence="3">The sequence shown here is derived from an EMBL/GenBank/DDBJ whole genome shotgun (WGS) entry which is preliminary data.</text>
</comment>
<name>A0A4Z1PFL7_9PEZI</name>
<dbReference type="SUPFAM" id="SSF53850">
    <property type="entry name" value="Periplasmic binding protein-like II"/>
    <property type="match status" value="1"/>
</dbReference>
<sequence>MMFPNSLVYACLFARAVNCYTANVPVETRSLDEIYEAAQGEDGNLVVVWGGDAGPQGNSLRTAWKARFPKITLDLSVDLSKYHDSRIDRAWLIKNETVDIATLQTLHDFKRWKQQDRLMYYKPPTFDDLYSGEKDLDGAFLPMGMYSFGNFIYDSTKLNASQIPTSYADLLDPFWKSKLVLTYPNDDDAINYLFTLIVSKYGFGWLDALSKQDVQWVRGTATPAYVIVDNNRNTTSSSTIACSAGPSKGRILSFTTGSISSGNTSFLVSQSPLAPEQKMAWAQTTAAFASTKRPETAKLFLSWITSKEWQTGAGFSPLKSFDQGKVMLSNNTQTSGFRQFMADRTEVEWWKLQFETTIGSAQGPSPMEMYP</sequence>
<keyword evidence="1 2" id="KW-0732">Signal</keyword>